<evidence type="ECO:0000256" key="3">
    <source>
        <dbReference type="ARBA" id="ARBA00022679"/>
    </source>
</evidence>
<protein>
    <recommendedName>
        <fullName evidence="7">Phosphatidylglycerol--prolipoprotein diacylglyceryl transferase</fullName>
        <ecNumber evidence="7">2.5.1.145</ecNumber>
    </recommendedName>
</protein>
<dbReference type="PANTHER" id="PTHR30589">
    <property type="entry name" value="PROLIPOPROTEIN DIACYLGLYCERYL TRANSFERASE"/>
    <property type="match status" value="1"/>
</dbReference>
<evidence type="ECO:0000313" key="9">
    <source>
        <dbReference type="Proteomes" id="UP000530514"/>
    </source>
</evidence>
<comment type="caution">
    <text evidence="8">The sequence shown here is derived from an EMBL/GenBank/DDBJ whole genome shotgun (WGS) entry which is preliminary data.</text>
</comment>
<dbReference type="NCBIfam" id="TIGR00544">
    <property type="entry name" value="lgt"/>
    <property type="match status" value="1"/>
</dbReference>
<dbReference type="RefSeq" id="WP_033099816.1">
    <property type="nucleotide sequence ID" value="NZ_JACEIP010000011.1"/>
</dbReference>
<organism evidence="8 9">
    <name type="scientific">Thermoactinomyces daqus</name>
    <dbReference type="NCBI Taxonomy" id="1329516"/>
    <lineage>
        <taxon>Bacteria</taxon>
        <taxon>Bacillati</taxon>
        <taxon>Bacillota</taxon>
        <taxon>Bacilli</taxon>
        <taxon>Bacillales</taxon>
        <taxon>Thermoactinomycetaceae</taxon>
        <taxon>Thermoactinomyces</taxon>
    </lineage>
</organism>
<keyword evidence="8" id="KW-0328">Glycosyltransferase</keyword>
<dbReference type="PROSITE" id="PS01311">
    <property type="entry name" value="LGT"/>
    <property type="match status" value="1"/>
</dbReference>
<dbReference type="Pfam" id="PF01790">
    <property type="entry name" value="LGT"/>
    <property type="match status" value="1"/>
</dbReference>
<keyword evidence="8" id="KW-0449">Lipoprotein</keyword>
<comment type="function">
    <text evidence="7">Catalyzes the transfer of the diacylglyceryl group from phosphatidylglycerol to the sulfhydryl group of the N-terminal cysteine of a prolipoprotein, the first step in the formation of mature lipoproteins.</text>
</comment>
<keyword evidence="5 7" id="KW-1133">Transmembrane helix</keyword>
<dbReference type="GO" id="GO:0008961">
    <property type="term" value="F:phosphatidylglycerol-prolipoprotein diacylglyceryl transferase activity"/>
    <property type="evidence" value="ECO:0007669"/>
    <property type="project" value="UniProtKB-UniRule"/>
</dbReference>
<feature type="transmembrane region" description="Helical" evidence="7">
    <location>
        <begin position="18"/>
        <end position="37"/>
    </location>
</feature>
<dbReference type="EMBL" id="JACEIP010000011">
    <property type="protein sequence ID" value="MBA4543009.1"/>
    <property type="molecule type" value="Genomic_DNA"/>
</dbReference>
<dbReference type="HAMAP" id="MF_01147">
    <property type="entry name" value="Lgt"/>
    <property type="match status" value="1"/>
</dbReference>
<proteinExistence type="inferred from homology"/>
<dbReference type="GO" id="GO:0005886">
    <property type="term" value="C:plasma membrane"/>
    <property type="evidence" value="ECO:0007669"/>
    <property type="project" value="UniProtKB-SubCell"/>
</dbReference>
<comment type="catalytic activity">
    <reaction evidence="7">
        <text>L-cysteinyl-[prolipoprotein] + a 1,2-diacyl-sn-glycero-3-phospho-(1'-sn-glycerol) = an S-1,2-diacyl-sn-glyceryl-L-cysteinyl-[prolipoprotein] + sn-glycerol 1-phosphate + H(+)</text>
        <dbReference type="Rhea" id="RHEA:56712"/>
        <dbReference type="Rhea" id="RHEA-COMP:14679"/>
        <dbReference type="Rhea" id="RHEA-COMP:14680"/>
        <dbReference type="ChEBI" id="CHEBI:15378"/>
        <dbReference type="ChEBI" id="CHEBI:29950"/>
        <dbReference type="ChEBI" id="CHEBI:57685"/>
        <dbReference type="ChEBI" id="CHEBI:64716"/>
        <dbReference type="ChEBI" id="CHEBI:140658"/>
        <dbReference type="EC" id="2.5.1.145"/>
    </reaction>
</comment>
<feature type="transmembrane region" description="Helical" evidence="7">
    <location>
        <begin position="202"/>
        <end position="220"/>
    </location>
</feature>
<keyword evidence="6 7" id="KW-0472">Membrane</keyword>
<comment type="pathway">
    <text evidence="7">Protein modification; lipoprotein biosynthesis (diacylglyceryl transfer).</text>
</comment>
<evidence type="ECO:0000256" key="2">
    <source>
        <dbReference type="ARBA" id="ARBA00022475"/>
    </source>
</evidence>
<keyword evidence="2 7" id="KW-1003">Cell membrane</keyword>
<evidence type="ECO:0000256" key="7">
    <source>
        <dbReference type="HAMAP-Rule" id="MF_01147"/>
    </source>
</evidence>
<feature type="transmembrane region" description="Helical" evidence="7">
    <location>
        <begin position="263"/>
        <end position="281"/>
    </location>
</feature>
<keyword evidence="4 7" id="KW-0812">Transmembrane</keyword>
<evidence type="ECO:0000256" key="6">
    <source>
        <dbReference type="ARBA" id="ARBA00023136"/>
    </source>
</evidence>
<evidence type="ECO:0000256" key="5">
    <source>
        <dbReference type="ARBA" id="ARBA00022989"/>
    </source>
</evidence>
<keyword evidence="9" id="KW-1185">Reference proteome</keyword>
<dbReference type="PANTHER" id="PTHR30589:SF0">
    <property type="entry name" value="PHOSPHATIDYLGLYCEROL--PROLIPOPROTEIN DIACYLGLYCERYL TRANSFERASE"/>
    <property type="match status" value="1"/>
</dbReference>
<feature type="binding site" evidence="7">
    <location>
        <position position="135"/>
    </location>
    <ligand>
        <name>a 1,2-diacyl-sn-glycero-3-phospho-(1'-sn-glycerol)</name>
        <dbReference type="ChEBI" id="CHEBI:64716"/>
    </ligand>
</feature>
<dbReference type="OrthoDB" id="871140at2"/>
<keyword evidence="3 7" id="KW-0808">Transferase</keyword>
<dbReference type="UniPathway" id="UPA00664"/>
<dbReference type="Proteomes" id="UP000530514">
    <property type="component" value="Unassembled WGS sequence"/>
</dbReference>
<name>A0A7W1XAJ1_9BACL</name>
<dbReference type="GO" id="GO:0042158">
    <property type="term" value="P:lipoprotein biosynthetic process"/>
    <property type="evidence" value="ECO:0007669"/>
    <property type="project" value="UniProtKB-UniRule"/>
</dbReference>
<evidence type="ECO:0000256" key="1">
    <source>
        <dbReference type="ARBA" id="ARBA00007150"/>
    </source>
</evidence>
<sequence>MTLAVIDPVAFSLGPIRIYWYGIILGSSALLGLWLAIREGKRHQLPAEIFLDLVVWVLPAAVVGARLYYVGFQWEYYLHHPMDIFAVWNGGLAIHGGLLGAFLAGAFFMRKYHLSFLNMADIIAPSILLGQALGRWGNFINQEAHGGMVSRAMLEALQLPEWIISQMNIQGVYYQPTFLYESIWDGIGFLLLLLLRKINLRRGEIFFTYMVWYSLGRFFIEGLRTDSLSFTGPMWLSDMLNALWQPLGAWLQAGSLEHGNIRVAQLVSLLGMLIGLGMILWRRLSRRAWVPYRSAVETNEA</sequence>
<accession>A0A7W1XAJ1</accession>
<feature type="transmembrane region" description="Helical" evidence="7">
    <location>
        <begin position="49"/>
        <end position="70"/>
    </location>
</feature>
<dbReference type="EC" id="2.5.1.145" evidence="7"/>
<gene>
    <name evidence="7" type="primary">lgt</name>
    <name evidence="8" type="ORF">H1164_08845</name>
</gene>
<dbReference type="AlphaFoldDB" id="A0A7W1XAJ1"/>
<reference evidence="8 9" key="1">
    <citation type="submission" date="2020-07" db="EMBL/GenBank/DDBJ databases">
        <authorList>
            <person name="Feng H."/>
        </authorList>
    </citation>
    <scope>NUCLEOTIDE SEQUENCE [LARGE SCALE GENOMIC DNA]</scope>
    <source>
        <strain evidence="9">s-11</strain>
    </source>
</reference>
<feature type="transmembrane region" description="Helical" evidence="7">
    <location>
        <begin position="90"/>
        <end position="109"/>
    </location>
</feature>
<comment type="similarity">
    <text evidence="1 7">Belongs to the Lgt family.</text>
</comment>
<evidence type="ECO:0000256" key="4">
    <source>
        <dbReference type="ARBA" id="ARBA00022692"/>
    </source>
</evidence>
<evidence type="ECO:0000313" key="8">
    <source>
        <dbReference type="EMBL" id="MBA4543009.1"/>
    </source>
</evidence>
<comment type="subcellular location">
    <subcellularLocation>
        <location evidence="7">Cell membrane</location>
        <topology evidence="7">Multi-pass membrane protein</topology>
    </subcellularLocation>
</comment>
<dbReference type="InterPro" id="IPR001640">
    <property type="entry name" value="Lgt"/>
</dbReference>